<evidence type="ECO:0008006" key="3">
    <source>
        <dbReference type="Google" id="ProtNLM"/>
    </source>
</evidence>
<sequence length="97" mass="11148">MCDKRIQNVNELIEYCELLDKTRLNIAKFADKADRCDRTAVSKTRLKCYRYQASGHMARDCQKTSLKCFKCGSKNVTTRNCPRYMSKNVNAGNAGRE</sequence>
<dbReference type="GO" id="GO:0003676">
    <property type="term" value="F:nucleic acid binding"/>
    <property type="evidence" value="ECO:0007669"/>
    <property type="project" value="InterPro"/>
</dbReference>
<comment type="caution">
    <text evidence="1">The sequence shown here is derived from an EMBL/GenBank/DDBJ whole genome shotgun (WGS) entry which is preliminary data.</text>
</comment>
<name>A0AA38MKW0_9CUCU</name>
<dbReference type="InterPro" id="IPR036875">
    <property type="entry name" value="Znf_CCHC_sf"/>
</dbReference>
<dbReference type="SUPFAM" id="SSF57756">
    <property type="entry name" value="Retrovirus zinc finger-like domains"/>
    <property type="match status" value="1"/>
</dbReference>
<accession>A0AA38MKW0</accession>
<gene>
    <name evidence="1" type="ORF">Zmor_011496</name>
</gene>
<dbReference type="Gene3D" id="4.10.60.10">
    <property type="entry name" value="Zinc finger, CCHC-type"/>
    <property type="match status" value="1"/>
</dbReference>
<dbReference type="AlphaFoldDB" id="A0AA38MKW0"/>
<dbReference type="Proteomes" id="UP001168821">
    <property type="component" value="Unassembled WGS sequence"/>
</dbReference>
<evidence type="ECO:0000313" key="1">
    <source>
        <dbReference type="EMBL" id="KAJ3659829.1"/>
    </source>
</evidence>
<dbReference type="GO" id="GO:0008270">
    <property type="term" value="F:zinc ion binding"/>
    <property type="evidence" value="ECO:0007669"/>
    <property type="project" value="InterPro"/>
</dbReference>
<reference evidence="1" key="1">
    <citation type="journal article" date="2023" name="G3 (Bethesda)">
        <title>Whole genome assemblies of Zophobas morio and Tenebrio molitor.</title>
        <authorList>
            <person name="Kaur S."/>
            <person name="Stinson S.A."/>
            <person name="diCenzo G.C."/>
        </authorList>
    </citation>
    <scope>NUCLEOTIDE SEQUENCE</scope>
    <source>
        <strain evidence="1">QUZm001</strain>
    </source>
</reference>
<keyword evidence="2" id="KW-1185">Reference proteome</keyword>
<evidence type="ECO:0000313" key="2">
    <source>
        <dbReference type="Proteomes" id="UP001168821"/>
    </source>
</evidence>
<proteinExistence type="predicted"/>
<organism evidence="1 2">
    <name type="scientific">Zophobas morio</name>
    <dbReference type="NCBI Taxonomy" id="2755281"/>
    <lineage>
        <taxon>Eukaryota</taxon>
        <taxon>Metazoa</taxon>
        <taxon>Ecdysozoa</taxon>
        <taxon>Arthropoda</taxon>
        <taxon>Hexapoda</taxon>
        <taxon>Insecta</taxon>
        <taxon>Pterygota</taxon>
        <taxon>Neoptera</taxon>
        <taxon>Endopterygota</taxon>
        <taxon>Coleoptera</taxon>
        <taxon>Polyphaga</taxon>
        <taxon>Cucujiformia</taxon>
        <taxon>Tenebrionidae</taxon>
        <taxon>Zophobas</taxon>
    </lineage>
</organism>
<dbReference type="EMBL" id="JALNTZ010000003">
    <property type="protein sequence ID" value="KAJ3659829.1"/>
    <property type="molecule type" value="Genomic_DNA"/>
</dbReference>
<protein>
    <recommendedName>
        <fullName evidence="3">CCHC-type domain-containing protein</fullName>
    </recommendedName>
</protein>